<keyword evidence="3" id="KW-0551">Lipid droplet</keyword>
<evidence type="ECO:0008006" key="7">
    <source>
        <dbReference type="Google" id="ProtNLM"/>
    </source>
</evidence>
<dbReference type="OrthoDB" id="448051at2759"/>
<dbReference type="PANTHER" id="PTHR13390:SF0">
    <property type="entry name" value="LIPID DROPLET-ASSOCIATED HYDROLASE"/>
    <property type="match status" value="1"/>
</dbReference>
<evidence type="ECO:0000256" key="2">
    <source>
        <dbReference type="ARBA" id="ARBA00008300"/>
    </source>
</evidence>
<evidence type="ECO:0000313" key="6">
    <source>
        <dbReference type="Proteomes" id="UP000054270"/>
    </source>
</evidence>
<comment type="subcellular location">
    <subcellularLocation>
        <location evidence="1">Lipid droplet</location>
    </subcellularLocation>
</comment>
<sequence length="319" mass="35626">MANLLPTFLIPHKHAGSSNQTFQNAQFIHSGALGSSHVLWWSPLRDEEPEVLLFFIPGNPGLVDFYIPFLSEIHGSQVSSSLAVVAQAHLDHYPGIRNNGHARYRPEESLTIQIQNSLELLEAIDAYYERKPRIVVIGHSVGCWLSLQVLKSLPEDRVEATFLLTPTISSIGDTPNGKSLFPIFWPISRSILASLSFMARFLPAAVLSTIYPAWPESQLHVLRKFIASRTGIHASLNMGAEEMKTIRALDVATLNKFRNKLYFYYANTDRWVGKEREVVLQAFDPCNVSAQIVHGPEGVPHAFCISKPINSSSFFTLCI</sequence>
<evidence type="ECO:0000313" key="5">
    <source>
        <dbReference type="EMBL" id="KJA25863.1"/>
    </source>
</evidence>
<protein>
    <recommendedName>
        <fullName evidence="7">AB hydrolase-1 domain-containing protein</fullName>
    </recommendedName>
</protein>
<keyword evidence="6" id="KW-1185">Reference proteome</keyword>
<accession>A0A0D2MPJ6</accession>
<dbReference type="Pfam" id="PF10230">
    <property type="entry name" value="LIDHydrolase"/>
    <property type="match status" value="1"/>
</dbReference>
<comment type="similarity">
    <text evidence="2">Belongs to the AB hydrolase superfamily. LDAH family.</text>
</comment>
<reference evidence="6" key="1">
    <citation type="submission" date="2014-04" db="EMBL/GenBank/DDBJ databases">
        <title>Evolutionary Origins and Diversification of the Mycorrhizal Mutualists.</title>
        <authorList>
            <consortium name="DOE Joint Genome Institute"/>
            <consortium name="Mycorrhizal Genomics Consortium"/>
            <person name="Kohler A."/>
            <person name="Kuo A."/>
            <person name="Nagy L.G."/>
            <person name="Floudas D."/>
            <person name="Copeland A."/>
            <person name="Barry K.W."/>
            <person name="Cichocki N."/>
            <person name="Veneault-Fourrey C."/>
            <person name="LaButti K."/>
            <person name="Lindquist E.A."/>
            <person name="Lipzen A."/>
            <person name="Lundell T."/>
            <person name="Morin E."/>
            <person name="Murat C."/>
            <person name="Riley R."/>
            <person name="Ohm R."/>
            <person name="Sun H."/>
            <person name="Tunlid A."/>
            <person name="Henrissat B."/>
            <person name="Grigoriev I.V."/>
            <person name="Hibbett D.S."/>
            <person name="Martin F."/>
        </authorList>
    </citation>
    <scope>NUCLEOTIDE SEQUENCE [LARGE SCALE GENOMIC DNA]</scope>
    <source>
        <strain evidence="6">FD-334 SS-4</strain>
    </source>
</reference>
<dbReference type="GO" id="GO:0016298">
    <property type="term" value="F:lipase activity"/>
    <property type="evidence" value="ECO:0007669"/>
    <property type="project" value="InterPro"/>
</dbReference>
<dbReference type="InterPro" id="IPR019363">
    <property type="entry name" value="LDAH"/>
</dbReference>
<dbReference type="GO" id="GO:0019915">
    <property type="term" value="P:lipid storage"/>
    <property type="evidence" value="ECO:0007669"/>
    <property type="project" value="InterPro"/>
</dbReference>
<dbReference type="PANTHER" id="PTHR13390">
    <property type="entry name" value="LIPASE"/>
    <property type="match status" value="1"/>
</dbReference>
<dbReference type="Gene3D" id="3.40.50.1820">
    <property type="entry name" value="alpha/beta hydrolase"/>
    <property type="match status" value="1"/>
</dbReference>
<gene>
    <name evidence="5" type="ORF">HYPSUDRAFT_134271</name>
</gene>
<evidence type="ECO:0000256" key="1">
    <source>
        <dbReference type="ARBA" id="ARBA00004502"/>
    </source>
</evidence>
<dbReference type="InterPro" id="IPR029058">
    <property type="entry name" value="AB_hydrolase_fold"/>
</dbReference>
<evidence type="ECO:0000256" key="4">
    <source>
        <dbReference type="ARBA" id="ARBA00022801"/>
    </source>
</evidence>
<dbReference type="OMA" id="WVPVSYY"/>
<name>A0A0D2MPJ6_HYPSF</name>
<organism evidence="5 6">
    <name type="scientific">Hypholoma sublateritium (strain FD-334 SS-4)</name>
    <dbReference type="NCBI Taxonomy" id="945553"/>
    <lineage>
        <taxon>Eukaryota</taxon>
        <taxon>Fungi</taxon>
        <taxon>Dikarya</taxon>
        <taxon>Basidiomycota</taxon>
        <taxon>Agaricomycotina</taxon>
        <taxon>Agaricomycetes</taxon>
        <taxon>Agaricomycetidae</taxon>
        <taxon>Agaricales</taxon>
        <taxon>Agaricineae</taxon>
        <taxon>Strophariaceae</taxon>
        <taxon>Hypholoma</taxon>
    </lineage>
</organism>
<evidence type="ECO:0000256" key="3">
    <source>
        <dbReference type="ARBA" id="ARBA00022677"/>
    </source>
</evidence>
<keyword evidence="4" id="KW-0378">Hydrolase</keyword>
<dbReference type="EMBL" id="KN817530">
    <property type="protein sequence ID" value="KJA25863.1"/>
    <property type="molecule type" value="Genomic_DNA"/>
</dbReference>
<proteinExistence type="inferred from homology"/>
<dbReference type="Proteomes" id="UP000054270">
    <property type="component" value="Unassembled WGS sequence"/>
</dbReference>
<dbReference type="SUPFAM" id="SSF53474">
    <property type="entry name" value="alpha/beta-Hydrolases"/>
    <property type="match status" value="1"/>
</dbReference>
<dbReference type="AlphaFoldDB" id="A0A0D2MPJ6"/>
<dbReference type="GO" id="GO:0005811">
    <property type="term" value="C:lipid droplet"/>
    <property type="evidence" value="ECO:0007669"/>
    <property type="project" value="UniProtKB-SubCell"/>
</dbReference>